<accession>A0A9D1NN17</accession>
<dbReference type="AlphaFoldDB" id="A0A9D1NN17"/>
<dbReference type="Proteomes" id="UP000886845">
    <property type="component" value="Unassembled WGS sequence"/>
</dbReference>
<evidence type="ECO:0000313" key="1">
    <source>
        <dbReference type="EMBL" id="HIV09647.1"/>
    </source>
</evidence>
<proteinExistence type="predicted"/>
<sequence>AILRADAAKPNWLPFPLAVAEFTRRLPGQPVYDGAVPTGPAAAMFAAMIYLKWTGAAVLPADASQAETQAISIGLDTVLRPAALTPAPNAVLCRPLGGGRYAFTLWRAPTEDVDLELALADGAEPVRPASLRFTPTTYWQTQTVTAPVGHTLLWKLQPAQPGQTTGARETR</sequence>
<name>A0A9D1NN17_9BACT</name>
<feature type="non-terminal residue" evidence="1">
    <location>
        <position position="1"/>
    </location>
</feature>
<reference evidence="1" key="2">
    <citation type="journal article" date="2021" name="PeerJ">
        <title>Extensive microbial diversity within the chicken gut microbiome revealed by metagenomics and culture.</title>
        <authorList>
            <person name="Gilroy R."/>
            <person name="Ravi A."/>
            <person name="Getino M."/>
            <person name="Pursley I."/>
            <person name="Horton D.L."/>
            <person name="Alikhan N.F."/>
            <person name="Baker D."/>
            <person name="Gharbi K."/>
            <person name="Hall N."/>
            <person name="Watson M."/>
            <person name="Adriaenssens E.M."/>
            <person name="Foster-Nyarko E."/>
            <person name="Jarju S."/>
            <person name="Secka A."/>
            <person name="Antonio M."/>
            <person name="Oren A."/>
            <person name="Chaudhuri R.R."/>
            <person name="La Ragione R."/>
            <person name="Hildebrand F."/>
            <person name="Pallen M.J."/>
        </authorList>
    </citation>
    <scope>NUCLEOTIDE SEQUENCE</scope>
    <source>
        <strain evidence="1">35461</strain>
    </source>
</reference>
<reference evidence="1" key="1">
    <citation type="submission" date="2020-10" db="EMBL/GenBank/DDBJ databases">
        <authorList>
            <person name="Gilroy R."/>
        </authorList>
    </citation>
    <scope>NUCLEOTIDE SEQUENCE</scope>
    <source>
        <strain evidence="1">35461</strain>
    </source>
</reference>
<comment type="caution">
    <text evidence="1">The sequence shown here is derived from an EMBL/GenBank/DDBJ whole genome shotgun (WGS) entry which is preliminary data.</text>
</comment>
<dbReference type="EMBL" id="DVOR01000194">
    <property type="protein sequence ID" value="HIV09647.1"/>
    <property type="molecule type" value="Genomic_DNA"/>
</dbReference>
<protein>
    <submittedName>
        <fullName evidence="1">Uncharacterized protein</fullName>
    </submittedName>
</protein>
<evidence type="ECO:0000313" key="2">
    <source>
        <dbReference type="Proteomes" id="UP000886845"/>
    </source>
</evidence>
<organism evidence="1 2">
    <name type="scientific">Candidatus Spyradenecus faecavium</name>
    <dbReference type="NCBI Taxonomy" id="2840947"/>
    <lineage>
        <taxon>Bacteria</taxon>
        <taxon>Pseudomonadati</taxon>
        <taxon>Lentisphaerota</taxon>
        <taxon>Lentisphaeria</taxon>
        <taxon>Lentisphaerales</taxon>
        <taxon>Lentisphaeraceae</taxon>
        <taxon>Lentisphaeraceae incertae sedis</taxon>
        <taxon>Candidatus Spyradenecus</taxon>
    </lineage>
</organism>
<gene>
    <name evidence="1" type="ORF">IAC79_06010</name>
</gene>